<comment type="caution">
    <text evidence="1">The sequence shown here is derived from an EMBL/GenBank/DDBJ whole genome shotgun (WGS) entry which is preliminary data.</text>
</comment>
<evidence type="ECO:0000313" key="1">
    <source>
        <dbReference type="EMBL" id="PHJ21631.1"/>
    </source>
</evidence>
<name>A0A2C6KB98_9APIC</name>
<evidence type="ECO:0000313" key="2">
    <source>
        <dbReference type="Proteomes" id="UP000221165"/>
    </source>
</evidence>
<reference evidence="1 2" key="1">
    <citation type="journal article" date="2017" name="Int. J. Parasitol.">
        <title>The genome of the protozoan parasite Cystoisospora suis and a reverse vaccinology approach to identify vaccine candidates.</title>
        <authorList>
            <person name="Palmieri N."/>
            <person name="Shrestha A."/>
            <person name="Ruttkowski B."/>
            <person name="Beck T."/>
            <person name="Vogl C."/>
            <person name="Tomley F."/>
            <person name="Blake D.P."/>
            <person name="Joachim A."/>
        </authorList>
    </citation>
    <scope>NUCLEOTIDE SEQUENCE [LARGE SCALE GENOMIC DNA]</scope>
    <source>
        <strain evidence="1 2">Wien I</strain>
    </source>
</reference>
<gene>
    <name evidence="1" type="ORF">CSUI_004522</name>
</gene>
<keyword evidence="2" id="KW-1185">Reference proteome</keyword>
<dbReference type="Proteomes" id="UP000221165">
    <property type="component" value="Unassembled WGS sequence"/>
</dbReference>
<accession>A0A2C6KB98</accession>
<dbReference type="AlphaFoldDB" id="A0A2C6KB98"/>
<feature type="non-terminal residue" evidence="1">
    <location>
        <position position="1"/>
    </location>
</feature>
<dbReference type="EMBL" id="MIGC01002124">
    <property type="protein sequence ID" value="PHJ21631.1"/>
    <property type="molecule type" value="Genomic_DNA"/>
</dbReference>
<proteinExistence type="predicted"/>
<sequence length="50" mass="5714">EQKSWNTARSELPSYFRGRRLFILSLKNAFHNSCRGSRIVAGSIEERSTG</sequence>
<organism evidence="1 2">
    <name type="scientific">Cystoisospora suis</name>
    <dbReference type="NCBI Taxonomy" id="483139"/>
    <lineage>
        <taxon>Eukaryota</taxon>
        <taxon>Sar</taxon>
        <taxon>Alveolata</taxon>
        <taxon>Apicomplexa</taxon>
        <taxon>Conoidasida</taxon>
        <taxon>Coccidia</taxon>
        <taxon>Eucoccidiorida</taxon>
        <taxon>Eimeriorina</taxon>
        <taxon>Sarcocystidae</taxon>
        <taxon>Cystoisospora</taxon>
    </lineage>
</organism>
<protein>
    <submittedName>
        <fullName evidence="1">Uncharacterized protein</fullName>
    </submittedName>
</protein>
<dbReference type="RefSeq" id="XP_067923312.1">
    <property type="nucleotide sequence ID" value="XM_068064712.1"/>
</dbReference>
<dbReference type="GeneID" id="94427923"/>
<dbReference type="VEuPathDB" id="ToxoDB:CSUI_004522"/>